<gene>
    <name evidence="4" type="ORF">COLO4_24087</name>
</gene>
<dbReference type="STRING" id="93759.A0A1R3ID27"/>
<dbReference type="GO" id="GO:0004672">
    <property type="term" value="F:protein kinase activity"/>
    <property type="evidence" value="ECO:0007669"/>
    <property type="project" value="InterPro"/>
</dbReference>
<dbReference type="PROSITE" id="PS50011">
    <property type="entry name" value="PROTEIN_KINASE_DOM"/>
    <property type="match status" value="1"/>
</dbReference>
<keyword evidence="5" id="KW-1185">Reference proteome</keyword>
<keyword evidence="1" id="KW-0547">Nucleotide-binding</keyword>
<dbReference type="PANTHER" id="PTHR27007">
    <property type="match status" value="1"/>
</dbReference>
<keyword evidence="2" id="KW-0067">ATP-binding</keyword>
<dbReference type="OrthoDB" id="778574at2759"/>
<dbReference type="Proteomes" id="UP000187203">
    <property type="component" value="Unassembled WGS sequence"/>
</dbReference>
<organism evidence="4 5">
    <name type="scientific">Corchorus olitorius</name>
    <dbReference type="NCBI Taxonomy" id="93759"/>
    <lineage>
        <taxon>Eukaryota</taxon>
        <taxon>Viridiplantae</taxon>
        <taxon>Streptophyta</taxon>
        <taxon>Embryophyta</taxon>
        <taxon>Tracheophyta</taxon>
        <taxon>Spermatophyta</taxon>
        <taxon>Magnoliopsida</taxon>
        <taxon>eudicotyledons</taxon>
        <taxon>Gunneridae</taxon>
        <taxon>Pentapetalae</taxon>
        <taxon>rosids</taxon>
        <taxon>malvids</taxon>
        <taxon>Malvales</taxon>
        <taxon>Malvaceae</taxon>
        <taxon>Grewioideae</taxon>
        <taxon>Apeibeae</taxon>
        <taxon>Corchorus</taxon>
    </lineage>
</organism>
<dbReference type="AlphaFoldDB" id="A0A1R3ID27"/>
<evidence type="ECO:0000256" key="1">
    <source>
        <dbReference type="ARBA" id="ARBA00022741"/>
    </source>
</evidence>
<dbReference type="GO" id="GO:0005524">
    <property type="term" value="F:ATP binding"/>
    <property type="evidence" value="ECO:0007669"/>
    <property type="project" value="UniProtKB-KW"/>
</dbReference>
<dbReference type="SUPFAM" id="SSF56112">
    <property type="entry name" value="Protein kinase-like (PK-like)"/>
    <property type="match status" value="1"/>
</dbReference>
<comment type="caution">
    <text evidence="4">The sequence shown here is derived from an EMBL/GenBank/DDBJ whole genome shotgun (WGS) entry which is preliminary data.</text>
</comment>
<dbReference type="Gene3D" id="3.30.200.20">
    <property type="entry name" value="Phosphorylase Kinase, domain 1"/>
    <property type="match status" value="1"/>
</dbReference>
<dbReference type="InterPro" id="IPR011009">
    <property type="entry name" value="Kinase-like_dom_sf"/>
</dbReference>
<evidence type="ECO:0000256" key="2">
    <source>
        <dbReference type="ARBA" id="ARBA00022840"/>
    </source>
</evidence>
<dbReference type="InterPro" id="IPR050528">
    <property type="entry name" value="L-type_Lectin-RKs"/>
</dbReference>
<sequence>MCLKDFLMKKENEIVEDWEVEYGVEPHRFPYKDLVRATGGFNEKKVVGEGRYNKVFKGVLPHSKDQIALKRVFDKPSTPIKENTIALVGTISRLHHPNLLGPLGYNTSSRGQELLLDL</sequence>
<evidence type="ECO:0000313" key="5">
    <source>
        <dbReference type="Proteomes" id="UP000187203"/>
    </source>
</evidence>
<name>A0A1R3ID27_9ROSI</name>
<feature type="domain" description="Protein kinase" evidence="3">
    <location>
        <begin position="41"/>
        <end position="118"/>
    </location>
</feature>
<protein>
    <recommendedName>
        <fullName evidence="3">Protein kinase domain-containing protein</fullName>
    </recommendedName>
</protein>
<accession>A0A1R3ID27</accession>
<dbReference type="InterPro" id="IPR000719">
    <property type="entry name" value="Prot_kinase_dom"/>
</dbReference>
<evidence type="ECO:0000259" key="3">
    <source>
        <dbReference type="PROSITE" id="PS50011"/>
    </source>
</evidence>
<dbReference type="EMBL" id="AWUE01018429">
    <property type="protein sequence ID" value="OMO80455.1"/>
    <property type="molecule type" value="Genomic_DNA"/>
</dbReference>
<proteinExistence type="predicted"/>
<reference evidence="5" key="1">
    <citation type="submission" date="2013-09" db="EMBL/GenBank/DDBJ databases">
        <title>Corchorus olitorius genome sequencing.</title>
        <authorList>
            <person name="Alam M."/>
            <person name="Haque M.S."/>
            <person name="Islam M.S."/>
            <person name="Emdad E.M."/>
            <person name="Islam M.M."/>
            <person name="Ahmed B."/>
            <person name="Halim A."/>
            <person name="Hossen Q.M.M."/>
            <person name="Hossain M.Z."/>
            <person name="Ahmed R."/>
            <person name="Khan M.M."/>
            <person name="Islam R."/>
            <person name="Rashid M.M."/>
            <person name="Khan S.A."/>
            <person name="Rahman M.S."/>
            <person name="Alam M."/>
            <person name="Yahiya A.S."/>
            <person name="Khan M.S."/>
            <person name="Azam M.S."/>
            <person name="Haque T."/>
            <person name="Lashkar M.Z.H."/>
            <person name="Akhand A.I."/>
            <person name="Morshed G."/>
            <person name="Roy S."/>
            <person name="Uddin K.S."/>
            <person name="Rabeya T."/>
            <person name="Hossain A.S."/>
            <person name="Chowdhury A."/>
            <person name="Snigdha A.R."/>
            <person name="Mortoza M.S."/>
            <person name="Matin S.A."/>
            <person name="Hoque S.M.E."/>
            <person name="Islam M.K."/>
            <person name="Roy D.K."/>
            <person name="Haider R."/>
            <person name="Moosa M.M."/>
            <person name="Elias S.M."/>
            <person name="Hasan A.M."/>
            <person name="Jahan S."/>
            <person name="Shafiuddin M."/>
            <person name="Mahmood N."/>
            <person name="Shommy N.S."/>
        </authorList>
    </citation>
    <scope>NUCLEOTIDE SEQUENCE [LARGE SCALE GENOMIC DNA]</scope>
    <source>
        <strain evidence="5">cv. O-4</strain>
    </source>
</reference>
<evidence type="ECO:0000313" key="4">
    <source>
        <dbReference type="EMBL" id="OMO80455.1"/>
    </source>
</evidence>